<accession>A0ABP6I7P6</accession>
<organism evidence="1 2">
    <name type="scientific">Streptosporangium fragile</name>
    <dbReference type="NCBI Taxonomy" id="46186"/>
    <lineage>
        <taxon>Bacteria</taxon>
        <taxon>Bacillati</taxon>
        <taxon>Actinomycetota</taxon>
        <taxon>Actinomycetes</taxon>
        <taxon>Streptosporangiales</taxon>
        <taxon>Streptosporangiaceae</taxon>
        <taxon>Streptosporangium</taxon>
    </lineage>
</organism>
<evidence type="ECO:0000313" key="2">
    <source>
        <dbReference type="Proteomes" id="UP001500831"/>
    </source>
</evidence>
<dbReference type="Proteomes" id="UP001500831">
    <property type="component" value="Unassembled WGS sequence"/>
</dbReference>
<keyword evidence="2" id="KW-1185">Reference proteome</keyword>
<comment type="caution">
    <text evidence="1">The sequence shown here is derived from an EMBL/GenBank/DDBJ whole genome shotgun (WGS) entry which is preliminary data.</text>
</comment>
<proteinExistence type="predicted"/>
<dbReference type="EMBL" id="BAAAVI010000001">
    <property type="protein sequence ID" value="GAA2844866.1"/>
    <property type="molecule type" value="Genomic_DNA"/>
</dbReference>
<sequence length="58" mass="6816">MIAYDTEYAEDSYGGLTYAQLDLDEFAPYEIGEQEFHEELSRLRLMNLRAGQKWPPSR</sequence>
<reference evidence="2" key="1">
    <citation type="journal article" date="2019" name="Int. J. Syst. Evol. Microbiol.">
        <title>The Global Catalogue of Microorganisms (GCM) 10K type strain sequencing project: providing services to taxonomists for standard genome sequencing and annotation.</title>
        <authorList>
            <consortium name="The Broad Institute Genomics Platform"/>
            <consortium name="The Broad Institute Genome Sequencing Center for Infectious Disease"/>
            <person name="Wu L."/>
            <person name="Ma J."/>
        </authorList>
    </citation>
    <scope>NUCLEOTIDE SEQUENCE [LARGE SCALE GENOMIC DNA]</scope>
    <source>
        <strain evidence="2">JCM 6242</strain>
    </source>
</reference>
<evidence type="ECO:0000313" key="1">
    <source>
        <dbReference type="EMBL" id="GAA2844866.1"/>
    </source>
</evidence>
<dbReference type="RefSeq" id="WP_344966607.1">
    <property type="nucleotide sequence ID" value="NZ_BAAAVI010000001.1"/>
</dbReference>
<protein>
    <submittedName>
        <fullName evidence="1">Uncharacterized protein</fullName>
    </submittedName>
</protein>
<name>A0ABP6I7P6_9ACTN</name>
<gene>
    <name evidence="1" type="ORF">GCM10010517_01170</name>
</gene>